<comment type="caution">
    <text evidence="1">The sequence shown here is derived from an EMBL/GenBank/DDBJ whole genome shotgun (WGS) entry which is preliminary data.</text>
</comment>
<reference evidence="1" key="2">
    <citation type="submission" date="2021-08" db="EMBL/GenBank/DDBJ databases">
        <authorList>
            <person name="Tani A."/>
            <person name="Ola A."/>
            <person name="Ogura Y."/>
            <person name="Katsura K."/>
            <person name="Hayashi T."/>
        </authorList>
    </citation>
    <scope>NUCLEOTIDE SEQUENCE</scope>
    <source>
        <strain evidence="1">NBRC 103626</strain>
    </source>
</reference>
<gene>
    <name evidence="1" type="ORF">NBEOAGPD_5205</name>
</gene>
<dbReference type="AlphaFoldDB" id="A0AA37MHK5"/>
<reference evidence="1" key="1">
    <citation type="journal article" date="2016" name="Front. Microbiol.">
        <title>Genome Sequence of the Piezophilic, Mesophilic Sulfate-Reducing Bacterium Desulfovibrio indicus J2T.</title>
        <authorList>
            <person name="Cao J."/>
            <person name="Maignien L."/>
            <person name="Shao Z."/>
            <person name="Alain K."/>
            <person name="Jebbar M."/>
        </authorList>
    </citation>
    <scope>NUCLEOTIDE SEQUENCE</scope>
    <source>
        <strain evidence="1">NBRC 103626</strain>
    </source>
</reference>
<dbReference type="Proteomes" id="UP001055108">
    <property type="component" value="Unassembled WGS sequence"/>
</dbReference>
<keyword evidence="2" id="KW-1185">Reference proteome</keyword>
<proteinExistence type="predicted"/>
<protein>
    <submittedName>
        <fullName evidence="1">Uncharacterized protein</fullName>
    </submittedName>
</protein>
<accession>A0AA37MHK5</accession>
<name>A0AA37MHK5_9HYPH</name>
<organism evidence="1 2">
    <name type="scientific">Methylobacterium gregans</name>
    <dbReference type="NCBI Taxonomy" id="374424"/>
    <lineage>
        <taxon>Bacteria</taxon>
        <taxon>Pseudomonadati</taxon>
        <taxon>Pseudomonadota</taxon>
        <taxon>Alphaproteobacteria</taxon>
        <taxon>Hyphomicrobiales</taxon>
        <taxon>Methylobacteriaceae</taxon>
        <taxon>Methylobacterium</taxon>
    </lineage>
</organism>
<dbReference type="EMBL" id="BPQM01000176">
    <property type="protein sequence ID" value="GJD81948.1"/>
    <property type="molecule type" value="Genomic_DNA"/>
</dbReference>
<evidence type="ECO:0000313" key="1">
    <source>
        <dbReference type="EMBL" id="GJD81948.1"/>
    </source>
</evidence>
<sequence length="48" mass="5348">MRLRVERQLGYKSLKYLASIEAVERVDGIGQGRGSMVGELGFSWYAGI</sequence>
<evidence type="ECO:0000313" key="2">
    <source>
        <dbReference type="Proteomes" id="UP001055108"/>
    </source>
</evidence>